<reference evidence="2 3" key="1">
    <citation type="submission" date="2020-10" db="EMBL/GenBank/DDBJ databases">
        <title>Trueperella pecoris sp. nov. isolated from bovine and porcine specimens.</title>
        <authorList>
            <person name="Schoenecker L."/>
            <person name="Schnydrig P."/>
            <person name="Brodard I."/>
            <person name="Thomann A."/>
            <person name="Hemphill A."/>
            <person name="Rodriguez-Campos S."/>
            <person name="Perreten V."/>
            <person name="Jores J."/>
            <person name="Kittl S."/>
        </authorList>
    </citation>
    <scope>NUCLEOTIDE SEQUENCE [LARGE SCALE GENOMIC DNA]</scope>
    <source>
        <strain evidence="2 3">19OD0592</strain>
    </source>
</reference>
<organism evidence="2 3">
    <name type="scientific">Trueperella pecoris</name>
    <dbReference type="NCBI Taxonomy" id="2733571"/>
    <lineage>
        <taxon>Bacteria</taxon>
        <taxon>Bacillati</taxon>
        <taxon>Actinomycetota</taxon>
        <taxon>Actinomycetes</taxon>
        <taxon>Actinomycetales</taxon>
        <taxon>Actinomycetaceae</taxon>
        <taxon>Trueperella</taxon>
    </lineage>
</organism>
<evidence type="ECO:0008006" key="4">
    <source>
        <dbReference type="Google" id="ProtNLM"/>
    </source>
</evidence>
<feature type="compositionally biased region" description="Basic and acidic residues" evidence="1">
    <location>
        <begin position="25"/>
        <end position="39"/>
    </location>
</feature>
<sequence length="154" mass="16994">MMAENQNTDEVQESATPDPAPAQETDWKAEARKWEDRAKANRAQVSQLQAKVDQLQGASSDLEKALERISALEQHNSTLERNALIAQVASAKQVDPALLVGDTLEELETHADRLLAWRGGVVKQAAAPGLGHQPKNEPDISETKQLVRELFHKE</sequence>
<feature type="compositionally biased region" description="Polar residues" evidence="1">
    <location>
        <begin position="1"/>
        <end position="15"/>
    </location>
</feature>
<dbReference type="Proteomes" id="UP000594961">
    <property type="component" value="Chromosome"/>
</dbReference>
<feature type="region of interest" description="Disordered" evidence="1">
    <location>
        <begin position="1"/>
        <end position="40"/>
    </location>
</feature>
<accession>A0A7M1R0B7</accession>
<name>A0A7M1R0B7_9ACTO</name>
<evidence type="ECO:0000256" key="1">
    <source>
        <dbReference type="SAM" id="MobiDB-lite"/>
    </source>
</evidence>
<dbReference type="AlphaFoldDB" id="A0A7M1R0B7"/>
<dbReference type="EMBL" id="CP063212">
    <property type="protein sequence ID" value="QOR47586.1"/>
    <property type="molecule type" value="Genomic_DNA"/>
</dbReference>
<proteinExistence type="predicted"/>
<evidence type="ECO:0000313" key="3">
    <source>
        <dbReference type="Proteomes" id="UP000594961"/>
    </source>
</evidence>
<protein>
    <recommendedName>
        <fullName evidence="4">Scaffolding protein</fullName>
    </recommendedName>
</protein>
<evidence type="ECO:0000313" key="2">
    <source>
        <dbReference type="EMBL" id="QOR47586.1"/>
    </source>
</evidence>
<gene>
    <name evidence="2" type="ORF">INS90_10125</name>
</gene>
<dbReference type="RefSeq" id="WP_197552895.1">
    <property type="nucleotide sequence ID" value="NZ_CP063212.1"/>
</dbReference>